<name>A0A919RE76_9ACTN</name>
<keyword evidence="1" id="KW-1133">Transmembrane helix</keyword>
<keyword evidence="1" id="KW-0472">Membrane</keyword>
<organism evidence="2 3">
    <name type="scientific">Sinosporangium siamense</name>
    <dbReference type="NCBI Taxonomy" id="1367973"/>
    <lineage>
        <taxon>Bacteria</taxon>
        <taxon>Bacillati</taxon>
        <taxon>Actinomycetota</taxon>
        <taxon>Actinomycetes</taxon>
        <taxon>Streptosporangiales</taxon>
        <taxon>Streptosporangiaceae</taxon>
        <taxon>Sinosporangium</taxon>
    </lineage>
</organism>
<reference evidence="2" key="1">
    <citation type="submission" date="2021-01" db="EMBL/GenBank/DDBJ databases">
        <title>Whole genome shotgun sequence of Sinosporangium siamense NBRC 109515.</title>
        <authorList>
            <person name="Komaki H."/>
            <person name="Tamura T."/>
        </authorList>
    </citation>
    <scope>NUCLEOTIDE SEQUENCE</scope>
    <source>
        <strain evidence="2">NBRC 109515</strain>
    </source>
</reference>
<dbReference type="AlphaFoldDB" id="A0A919RE76"/>
<evidence type="ECO:0000256" key="1">
    <source>
        <dbReference type="SAM" id="Phobius"/>
    </source>
</evidence>
<proteinExistence type="predicted"/>
<dbReference type="Proteomes" id="UP000606172">
    <property type="component" value="Unassembled WGS sequence"/>
</dbReference>
<comment type="caution">
    <text evidence="2">The sequence shown here is derived from an EMBL/GenBank/DDBJ whole genome shotgun (WGS) entry which is preliminary data.</text>
</comment>
<dbReference type="EMBL" id="BOOW01000015">
    <property type="protein sequence ID" value="GII92260.1"/>
    <property type="molecule type" value="Genomic_DNA"/>
</dbReference>
<keyword evidence="1" id="KW-0812">Transmembrane</keyword>
<sequence>MDRMPRTTALNVLACVVALAYATATGVVSWMMTFGGGHFTDVVYGSLLSILLAFPLSLVNLVVYPWAAGALPGEAWNVLLNAWPGLVQAAVVGRLLWRPSGRPRLWAGMGAAVFVTFLTLVSAWDLLAGQWPPHRPYGWSVLVCGMLQVAALAILVTRLIARGGRADHSTSG</sequence>
<feature type="transmembrane region" description="Helical" evidence="1">
    <location>
        <begin position="105"/>
        <end position="124"/>
    </location>
</feature>
<accession>A0A919RE76</accession>
<evidence type="ECO:0000313" key="3">
    <source>
        <dbReference type="Proteomes" id="UP000606172"/>
    </source>
</evidence>
<keyword evidence="3" id="KW-1185">Reference proteome</keyword>
<feature type="transmembrane region" description="Helical" evidence="1">
    <location>
        <begin position="48"/>
        <end position="67"/>
    </location>
</feature>
<dbReference type="RefSeq" id="WP_204024931.1">
    <property type="nucleotide sequence ID" value="NZ_BOOW01000015.1"/>
</dbReference>
<gene>
    <name evidence="2" type="ORF">Ssi02_24910</name>
</gene>
<evidence type="ECO:0000313" key="2">
    <source>
        <dbReference type="EMBL" id="GII92260.1"/>
    </source>
</evidence>
<feature type="transmembrane region" description="Helical" evidence="1">
    <location>
        <begin position="136"/>
        <end position="161"/>
    </location>
</feature>
<protein>
    <submittedName>
        <fullName evidence="2">Uncharacterized protein</fullName>
    </submittedName>
</protein>